<reference evidence="5" key="1">
    <citation type="submission" date="2018-05" db="EMBL/GenBank/DDBJ databases">
        <title>Draft genome of Mucuna pruriens seed.</title>
        <authorList>
            <person name="Nnadi N.E."/>
            <person name="Vos R."/>
            <person name="Hasami M.H."/>
            <person name="Devisetty U.K."/>
            <person name="Aguiy J.C."/>
        </authorList>
    </citation>
    <scope>NUCLEOTIDE SEQUENCE [LARGE SCALE GENOMIC DNA]</scope>
    <source>
        <strain evidence="5">JCA_2017</strain>
    </source>
</reference>
<evidence type="ECO:0000313" key="5">
    <source>
        <dbReference type="EMBL" id="RDX66559.1"/>
    </source>
</evidence>
<feature type="compositionally biased region" description="Low complexity" evidence="3">
    <location>
        <begin position="1423"/>
        <end position="1450"/>
    </location>
</feature>
<gene>
    <name evidence="5" type="primary">MOM1</name>
    <name evidence="5" type="ORF">CR513_54658</name>
</gene>
<feature type="compositionally biased region" description="Polar residues" evidence="3">
    <location>
        <begin position="1451"/>
        <end position="1463"/>
    </location>
</feature>
<dbReference type="InterPro" id="IPR027417">
    <property type="entry name" value="P-loop_NTPase"/>
</dbReference>
<evidence type="ECO:0000256" key="3">
    <source>
        <dbReference type="SAM" id="MobiDB-lite"/>
    </source>
</evidence>
<feature type="region of interest" description="Disordered" evidence="3">
    <location>
        <begin position="536"/>
        <end position="560"/>
    </location>
</feature>
<dbReference type="GO" id="GO:0016787">
    <property type="term" value="F:hydrolase activity"/>
    <property type="evidence" value="ECO:0007669"/>
    <property type="project" value="UniProtKB-KW"/>
</dbReference>
<organism evidence="5 6">
    <name type="scientific">Mucuna pruriens</name>
    <name type="common">Velvet bean</name>
    <name type="synonym">Dolichos pruriens</name>
    <dbReference type="NCBI Taxonomy" id="157652"/>
    <lineage>
        <taxon>Eukaryota</taxon>
        <taxon>Viridiplantae</taxon>
        <taxon>Streptophyta</taxon>
        <taxon>Embryophyta</taxon>
        <taxon>Tracheophyta</taxon>
        <taxon>Spermatophyta</taxon>
        <taxon>Magnoliopsida</taxon>
        <taxon>eudicotyledons</taxon>
        <taxon>Gunneridae</taxon>
        <taxon>Pentapetalae</taxon>
        <taxon>rosids</taxon>
        <taxon>fabids</taxon>
        <taxon>Fabales</taxon>
        <taxon>Fabaceae</taxon>
        <taxon>Papilionoideae</taxon>
        <taxon>50 kb inversion clade</taxon>
        <taxon>NPAAA clade</taxon>
        <taxon>indigoferoid/millettioid clade</taxon>
        <taxon>Phaseoleae</taxon>
        <taxon>Mucuna</taxon>
    </lineage>
</organism>
<dbReference type="Pfam" id="PF25029">
    <property type="entry name" value="MOM1"/>
    <property type="match status" value="2"/>
</dbReference>
<feature type="region of interest" description="Disordered" evidence="3">
    <location>
        <begin position="1422"/>
        <end position="1474"/>
    </location>
</feature>
<feature type="non-terminal residue" evidence="5">
    <location>
        <position position="1"/>
    </location>
</feature>
<sequence>MAARWVSPHATRGNIGPLVGPRPSRSWANDVTLVAGTCIMPNLVVDLTLHLRAAEKYALVEITNAYGMEQSNMLVLDGGRLDYNSTVSESYNPPATEYYARDLQDGDCIDASMLQKGSQIDNEKESGLITNSNSSVIQLKERCKSDSFRFVEYWVPVQISNVQLEQYCDILLSNASILRASSKVDSVEAVHDVLISTRKCCSHPYVVDPKLKLSLNKGLEPIEYLDVEIKASGKLQLLDSMLQELRKNALRVLILFQSIRGSGRVMADYLDDLLRQRFGSDSYERIDKGLSNSKKQAAMKTFNDKNNRRFVFLLETCACLPSIKLSSVDTIIIFDSDWNPMNDIKSLQKITLDSEFELIKIFRLYSSFTVEEKALILAKQNKTLDVNLQNINWSTSHMLLMWGASCLFDELKVFHDSETSGSNVKSLFGQPLLKEAMHEFSSLLSQDGEHIDSSNCSTLLKVQKNGVTYRANFSLFGELKFRIVDGESPQFFWTKLLEGKQFRWKYINSSSQRSRKRVHHFDGSVNGPDLISEGAAKKRRKVSNNIVDQPSSKSEGEKLSTVIKADRYQGNNAESEQKSTHHNEQRSLHLLLKPEIRKLCDVLNLPDNVKSTIDNFLEYVMNNHHVNREPSSILQAFQISLAYLDCQYPSTTNDSFSWRGGNKSPCLCWTAASMLKHKLDYKTSLTRAEEDLNFKCKKEEVDYIYSMLRCLKKIFLYRTGNYNDTGSPKVSELSNRAYSCTGVAREVELFKKDMSKSIKEIQKKCEKRLKKLLLLQEEEKQRLRAAIEEEKAKFEGRYKIQSAVIRSCSPNDVMRMENLRGLNIEYEKGIEELKCQHETYLKDLEDKQLAEIQKFQCREATWVEDVKSWAQKELLNIVASKELRTEVESLQTCDQIQPHNGLKNHFAEGKGHDDRVEAVAETVTDNSPLSDREDLLGLHGTVSITDCPENGTAVNPPSSMEQISDGGAVNKFSDRELRPSDRPNNNTLLSSRHQNADGVPSSILDGHIPVEVQETSNEVDTVCVLKEEVPVETPGTVDFTHCPQNASPLNPPSSMDQLSDRGPLDVPGIDRVLSPRPCQTASSSDGPVTTSISNTLLQQQTTNGIPSSIPSTVDCHNDIGHLTNAVLVDKRTMSDQQEGAPKTMTELSQETPVSRSINVMDPPDQVQQLSVESSPNHDTSGEMQLSSKQPELVSSAVDVVPADQSNHVSLIMKPIDQVQQLSSAERPSSRQDSTNFPLATEVEHQPTVVPNPDVQPASNLELDSHSHEVVHPASNSDPVTITPSEVRMQSSETINLSTPLEINYQHMQAETRSASRMMHLSYDPLKNELDRIRKVTEQTMKYYEDMKLRLKTDFEKELEELRRKYDIKFQQTEVEFKQTKATLDTSFNIVRMNKFLADAFRSKCSILKASSSSGMLQDSSFAQQQLVQPSRQQSSSWSSLVAGSSSRGPSATSLQSPSPTGISQHMAPPIRGGGYSTSGFVSNITPRLPIINSIPSPVGNLQAGTATEIRAPAPHLQPYRP</sequence>
<dbReference type="Proteomes" id="UP000257109">
    <property type="component" value="Unassembled WGS sequence"/>
</dbReference>
<dbReference type="GO" id="GO:0004386">
    <property type="term" value="F:helicase activity"/>
    <property type="evidence" value="ECO:0007669"/>
    <property type="project" value="UniProtKB-KW"/>
</dbReference>
<feature type="region of interest" description="Disordered" evidence="3">
    <location>
        <begin position="971"/>
        <end position="1000"/>
    </location>
</feature>
<feature type="compositionally biased region" description="Polar residues" evidence="3">
    <location>
        <begin position="982"/>
        <end position="993"/>
    </location>
</feature>
<dbReference type="SUPFAM" id="SSF52540">
    <property type="entry name" value="P-loop containing nucleoside triphosphate hydrolases"/>
    <property type="match status" value="1"/>
</dbReference>
<evidence type="ECO:0000256" key="2">
    <source>
        <dbReference type="SAM" id="Coils"/>
    </source>
</evidence>
<keyword evidence="5" id="KW-0547">Nucleotide-binding</keyword>
<comment type="caution">
    <text evidence="5">The sequence shown here is derived from an EMBL/GenBank/DDBJ whole genome shotgun (WGS) entry which is preliminary data.</text>
</comment>
<dbReference type="InterPro" id="IPR039322">
    <property type="entry name" value="MOM1"/>
</dbReference>
<feature type="region of interest" description="Disordered" evidence="3">
    <location>
        <begin position="1035"/>
        <end position="1067"/>
    </location>
</feature>
<evidence type="ECO:0000256" key="1">
    <source>
        <dbReference type="ARBA" id="ARBA00022801"/>
    </source>
</evidence>
<feature type="region of interest" description="Disordered" evidence="3">
    <location>
        <begin position="1133"/>
        <end position="1186"/>
    </location>
</feature>
<dbReference type="PANTHER" id="PTHR35116:SF9">
    <property type="entry name" value="HELICASE MOM1"/>
    <property type="match status" value="1"/>
</dbReference>
<feature type="compositionally biased region" description="Polar residues" evidence="3">
    <location>
        <begin position="1145"/>
        <end position="1157"/>
    </location>
</feature>
<evidence type="ECO:0000313" key="6">
    <source>
        <dbReference type="Proteomes" id="UP000257109"/>
    </source>
</evidence>
<feature type="region of interest" description="Disordered" evidence="3">
    <location>
        <begin position="947"/>
        <end position="966"/>
    </location>
</feature>
<feature type="compositionally biased region" description="Basic and acidic residues" evidence="3">
    <location>
        <begin position="972"/>
        <end position="981"/>
    </location>
</feature>
<protein>
    <submittedName>
        <fullName evidence="5">Helicase protein MOM1</fullName>
    </submittedName>
</protein>
<dbReference type="Gene3D" id="6.10.250.1310">
    <property type="match status" value="1"/>
</dbReference>
<dbReference type="Gene3D" id="3.40.50.300">
    <property type="entry name" value="P-loop containing nucleotide triphosphate hydrolases"/>
    <property type="match status" value="1"/>
</dbReference>
<feature type="coiled-coil region" evidence="2">
    <location>
        <begin position="758"/>
        <end position="850"/>
    </location>
</feature>
<feature type="compositionally biased region" description="Polar residues" evidence="3">
    <location>
        <begin position="1042"/>
        <end position="1057"/>
    </location>
</feature>
<keyword evidence="5" id="KW-0347">Helicase</keyword>
<dbReference type="InterPro" id="IPR056882">
    <property type="entry name" value="MOM1_dom"/>
</dbReference>
<evidence type="ECO:0000259" key="4">
    <source>
        <dbReference type="PROSITE" id="PS51194"/>
    </source>
</evidence>
<keyword evidence="5" id="KW-0067">ATP-binding</keyword>
<dbReference type="Pfam" id="PF00271">
    <property type="entry name" value="Helicase_C"/>
    <property type="match status" value="1"/>
</dbReference>
<dbReference type="PROSITE" id="PS51194">
    <property type="entry name" value="HELICASE_CTER"/>
    <property type="match status" value="1"/>
</dbReference>
<name>A0A371EKV9_MUCPR</name>
<feature type="compositionally biased region" description="Polar residues" evidence="3">
    <location>
        <begin position="1165"/>
        <end position="1186"/>
    </location>
</feature>
<dbReference type="EMBL" id="QJKJ01013387">
    <property type="protein sequence ID" value="RDX66559.1"/>
    <property type="molecule type" value="Genomic_DNA"/>
</dbReference>
<keyword evidence="6" id="KW-1185">Reference proteome</keyword>
<feature type="domain" description="Helicase C-terminal" evidence="4">
    <location>
        <begin position="237"/>
        <end position="399"/>
    </location>
</feature>
<dbReference type="InterPro" id="IPR049730">
    <property type="entry name" value="SNF2/RAD54-like_C"/>
</dbReference>
<dbReference type="GO" id="GO:0031507">
    <property type="term" value="P:heterochromatin formation"/>
    <property type="evidence" value="ECO:0007669"/>
    <property type="project" value="InterPro"/>
</dbReference>
<proteinExistence type="predicted"/>
<feature type="compositionally biased region" description="Polar residues" evidence="3">
    <location>
        <begin position="952"/>
        <end position="962"/>
    </location>
</feature>
<dbReference type="InterPro" id="IPR001650">
    <property type="entry name" value="Helicase_C-like"/>
</dbReference>
<keyword evidence="1" id="KW-0378">Hydrolase</keyword>
<feature type="compositionally biased region" description="Polar residues" evidence="3">
    <location>
        <begin position="543"/>
        <end position="553"/>
    </location>
</feature>
<dbReference type="PANTHER" id="PTHR35116">
    <property type="entry name" value="HELICASE PROTEIN MOM1"/>
    <property type="match status" value="1"/>
</dbReference>
<dbReference type="OrthoDB" id="885191at2759"/>
<dbReference type="CDD" id="cd18793">
    <property type="entry name" value="SF2_C_SNF"/>
    <property type="match status" value="1"/>
</dbReference>
<keyword evidence="2" id="KW-0175">Coiled coil</keyword>
<dbReference type="STRING" id="157652.A0A371EKV9"/>
<accession>A0A371EKV9</accession>